<gene>
    <name evidence="3" type="ORF">C2845_PM05G29270</name>
</gene>
<dbReference type="Proteomes" id="UP000275267">
    <property type="component" value="Unassembled WGS sequence"/>
</dbReference>
<evidence type="ECO:0000256" key="1">
    <source>
        <dbReference type="ARBA" id="ARBA00004906"/>
    </source>
</evidence>
<dbReference type="PANTHER" id="PTHR26379">
    <property type="entry name" value="BTB/POZ AND MATH DOMAIN-CONTAINING PROTEIN 1"/>
    <property type="match status" value="1"/>
</dbReference>
<comment type="pathway">
    <text evidence="1">Protein modification; protein ubiquitination.</text>
</comment>
<dbReference type="Pfam" id="PF00651">
    <property type="entry name" value="BTB"/>
    <property type="match status" value="1"/>
</dbReference>
<dbReference type="SUPFAM" id="SSF49599">
    <property type="entry name" value="TRAF domain-like"/>
    <property type="match status" value="1"/>
</dbReference>
<feature type="domain" description="BTB" evidence="2">
    <location>
        <begin position="391"/>
        <end position="436"/>
    </location>
</feature>
<protein>
    <recommendedName>
        <fullName evidence="2">BTB domain-containing protein</fullName>
    </recommendedName>
</protein>
<accession>A0A3L6SXZ7</accession>
<reference evidence="4" key="1">
    <citation type="journal article" date="2019" name="Nat. Commun.">
        <title>The genome of broomcorn millet.</title>
        <authorList>
            <person name="Zou C."/>
            <person name="Miki D."/>
            <person name="Li D."/>
            <person name="Tang Q."/>
            <person name="Xiao L."/>
            <person name="Rajput S."/>
            <person name="Deng P."/>
            <person name="Jia W."/>
            <person name="Huang R."/>
            <person name="Zhang M."/>
            <person name="Sun Y."/>
            <person name="Hu J."/>
            <person name="Fu X."/>
            <person name="Schnable P.S."/>
            <person name="Li F."/>
            <person name="Zhang H."/>
            <person name="Feng B."/>
            <person name="Zhu X."/>
            <person name="Liu R."/>
            <person name="Schnable J.C."/>
            <person name="Zhu J.-K."/>
            <person name="Zhang H."/>
        </authorList>
    </citation>
    <scope>NUCLEOTIDE SEQUENCE [LARGE SCALE GENOMIC DNA]</scope>
</reference>
<dbReference type="InterPro" id="IPR045005">
    <property type="entry name" value="BPM1-6"/>
</dbReference>
<organism evidence="3 4">
    <name type="scientific">Panicum miliaceum</name>
    <name type="common">Proso millet</name>
    <name type="synonym">Broomcorn millet</name>
    <dbReference type="NCBI Taxonomy" id="4540"/>
    <lineage>
        <taxon>Eukaryota</taxon>
        <taxon>Viridiplantae</taxon>
        <taxon>Streptophyta</taxon>
        <taxon>Embryophyta</taxon>
        <taxon>Tracheophyta</taxon>
        <taxon>Spermatophyta</taxon>
        <taxon>Magnoliopsida</taxon>
        <taxon>Liliopsida</taxon>
        <taxon>Poales</taxon>
        <taxon>Poaceae</taxon>
        <taxon>PACMAD clade</taxon>
        <taxon>Panicoideae</taxon>
        <taxon>Panicodae</taxon>
        <taxon>Paniceae</taxon>
        <taxon>Panicinae</taxon>
        <taxon>Panicum</taxon>
        <taxon>Panicum sect. Panicum</taxon>
    </lineage>
</organism>
<evidence type="ECO:0000313" key="3">
    <source>
        <dbReference type="EMBL" id="RLN29350.1"/>
    </source>
</evidence>
<dbReference type="EMBL" id="PQIB02000003">
    <property type="protein sequence ID" value="RLN29350.1"/>
    <property type="molecule type" value="Genomic_DNA"/>
</dbReference>
<dbReference type="Gene3D" id="3.30.710.10">
    <property type="entry name" value="Potassium Channel Kv1.1, Chain A"/>
    <property type="match status" value="1"/>
</dbReference>
<evidence type="ECO:0000313" key="4">
    <source>
        <dbReference type="Proteomes" id="UP000275267"/>
    </source>
</evidence>
<dbReference type="InterPro" id="IPR000210">
    <property type="entry name" value="BTB/POZ_dom"/>
</dbReference>
<proteinExistence type="predicted"/>
<dbReference type="OrthoDB" id="6359816at2759"/>
<sequence length="436" mass="47512">MRLILTQLVRVSPLRLLPAPCSLLPLLAAGSPPAAAPPACAAAPQAPDLRPQPADRLAAARCPRPAVKALTRSPIRTSATPARGSGRDPVAADFRILLVLHRCHVLPRPVIRRCGLALLAGCARLVAAATGSRTRQDRELPCAADMALDIPVDVVHRRAGVRRPRRAAWDSRAQAAAHRHMAGSGGAGSAARKERWRWAGRARPAAGWERRTAADLHGSILLGRWVEKHPDGRGCPRLLRPSFAMKPPPITKITEAARSVHLLQIDGYSATATMSSNDYIGSTWNVDGYEWEVRVYPEYDHKRWGWVALKLIVLSKPRTVDVRKRHEIAPGYLENDSLTVECAITVLGERPEVVFPATPTPIKEDVDVPPSPPSSDLHRHLGDLLESQKGADVTFLLASGARRFPAHKSVLAARSPVFMAEFFGGMEERTSRVVEV</sequence>
<dbReference type="PANTHER" id="PTHR26379:SF180">
    <property type="entry name" value="TRAF TRANSCRIPTION FACTOR"/>
    <property type="match status" value="1"/>
</dbReference>
<comment type="caution">
    <text evidence="3">The sequence shown here is derived from an EMBL/GenBank/DDBJ whole genome shotgun (WGS) entry which is preliminary data.</text>
</comment>
<dbReference type="PROSITE" id="PS50097">
    <property type="entry name" value="BTB"/>
    <property type="match status" value="1"/>
</dbReference>
<evidence type="ECO:0000259" key="2">
    <source>
        <dbReference type="PROSITE" id="PS50097"/>
    </source>
</evidence>
<dbReference type="STRING" id="4540.A0A3L6SXZ7"/>
<name>A0A3L6SXZ7_PANMI</name>
<dbReference type="InterPro" id="IPR011333">
    <property type="entry name" value="SKP1/BTB/POZ_sf"/>
</dbReference>
<keyword evidence="4" id="KW-1185">Reference proteome</keyword>
<dbReference type="AlphaFoldDB" id="A0A3L6SXZ7"/>
<dbReference type="SUPFAM" id="SSF54695">
    <property type="entry name" value="POZ domain"/>
    <property type="match status" value="1"/>
</dbReference>
<dbReference type="GO" id="GO:0016567">
    <property type="term" value="P:protein ubiquitination"/>
    <property type="evidence" value="ECO:0007669"/>
    <property type="project" value="InterPro"/>
</dbReference>